<dbReference type="EMBL" id="BMSX01000042">
    <property type="protein sequence ID" value="GGR61778.1"/>
    <property type="molecule type" value="Genomic_DNA"/>
</dbReference>
<gene>
    <name evidence="2" type="ORF">GCM10010251_93190</name>
</gene>
<evidence type="ECO:0000256" key="1">
    <source>
        <dbReference type="SAM" id="MobiDB-lite"/>
    </source>
</evidence>
<feature type="region of interest" description="Disordered" evidence="1">
    <location>
        <begin position="47"/>
        <end position="73"/>
    </location>
</feature>
<evidence type="ECO:0000313" key="2">
    <source>
        <dbReference type="EMBL" id="GGR61778.1"/>
    </source>
</evidence>
<evidence type="ECO:0000313" key="3">
    <source>
        <dbReference type="Proteomes" id="UP000658320"/>
    </source>
</evidence>
<comment type="caution">
    <text evidence="2">The sequence shown here is derived from an EMBL/GenBank/DDBJ whole genome shotgun (WGS) entry which is preliminary data.</text>
</comment>
<proteinExistence type="predicted"/>
<feature type="region of interest" description="Disordered" evidence="1">
    <location>
        <begin position="1"/>
        <end position="21"/>
    </location>
</feature>
<keyword evidence="3" id="KW-1185">Reference proteome</keyword>
<organism evidence="2 3">
    <name type="scientific">Streptomyces aurantiogriseus</name>
    <dbReference type="NCBI Taxonomy" id="66870"/>
    <lineage>
        <taxon>Bacteria</taxon>
        <taxon>Bacillati</taxon>
        <taxon>Actinomycetota</taxon>
        <taxon>Actinomycetes</taxon>
        <taxon>Kitasatosporales</taxon>
        <taxon>Streptomycetaceae</taxon>
        <taxon>Streptomyces</taxon>
    </lineage>
</organism>
<dbReference type="RefSeq" id="WP_189944118.1">
    <property type="nucleotide sequence ID" value="NZ_BMSX01000042.1"/>
</dbReference>
<reference evidence="2" key="2">
    <citation type="submission" date="2020-09" db="EMBL/GenBank/DDBJ databases">
        <authorList>
            <person name="Sun Q."/>
            <person name="Ohkuma M."/>
        </authorList>
    </citation>
    <scope>NUCLEOTIDE SEQUENCE</scope>
    <source>
        <strain evidence="2">JCM 4346</strain>
    </source>
</reference>
<accession>A0A918FP03</accession>
<sequence length="73" mass="7404">MGRHSLPDESAAGASGPRVRARRRTVAIATALVLTVAGSAAAAVQSGLLSSGSSCRDDPVRPTVAASPDWRPH</sequence>
<reference evidence="2" key="1">
    <citation type="journal article" date="2014" name="Int. J. Syst. Evol. Microbiol.">
        <title>Complete genome sequence of Corynebacterium casei LMG S-19264T (=DSM 44701T), isolated from a smear-ripened cheese.</title>
        <authorList>
            <consortium name="US DOE Joint Genome Institute (JGI-PGF)"/>
            <person name="Walter F."/>
            <person name="Albersmeier A."/>
            <person name="Kalinowski J."/>
            <person name="Ruckert C."/>
        </authorList>
    </citation>
    <scope>NUCLEOTIDE SEQUENCE</scope>
    <source>
        <strain evidence="2">JCM 4346</strain>
    </source>
</reference>
<dbReference type="AlphaFoldDB" id="A0A918FP03"/>
<protein>
    <submittedName>
        <fullName evidence="2">Uncharacterized protein</fullName>
    </submittedName>
</protein>
<dbReference type="Proteomes" id="UP000658320">
    <property type="component" value="Unassembled WGS sequence"/>
</dbReference>
<name>A0A918FP03_9ACTN</name>